<evidence type="ECO:0000313" key="3">
    <source>
        <dbReference type="Proteomes" id="UP001422759"/>
    </source>
</evidence>
<feature type="transmembrane region" description="Helical" evidence="1">
    <location>
        <begin position="187"/>
        <end position="208"/>
    </location>
</feature>
<sequence length="264" mass="26599">MTATGLPRLRAVAGAEWIKFRSVRSVPAVLLATTLVLLLGAGLVSAGFRSGWSTMTAAERAAFDPTYTSLRGIDLAQLLVGALGVQTMAGEYAAGQIRTTFAATPQRGLVLAGKALVLGSVVWGLSTAACLTAFLLGQSLLGSPARHAGLGDPGVSRAVAGGGLYLLLVGLLGLALGALLRRTAAALAALFGLLLVLPLVVGMLPGAAGDRIAVYLPAAAGSQLWTVARGADHALGPWQGGGVFLLYVAAGAAAALVVLRRRDA</sequence>
<feature type="transmembrane region" description="Helical" evidence="1">
    <location>
        <begin position="158"/>
        <end position="180"/>
    </location>
</feature>
<dbReference type="Proteomes" id="UP001422759">
    <property type="component" value="Unassembled WGS sequence"/>
</dbReference>
<organism evidence="2 3">
    <name type="scientific">Kitasatospora kazusensis</name>
    <dbReference type="NCBI Taxonomy" id="407974"/>
    <lineage>
        <taxon>Bacteria</taxon>
        <taxon>Bacillati</taxon>
        <taxon>Actinomycetota</taxon>
        <taxon>Actinomycetes</taxon>
        <taxon>Kitasatosporales</taxon>
        <taxon>Streptomycetaceae</taxon>
        <taxon>Kitasatospora</taxon>
    </lineage>
</organism>
<accession>A0ABP5LFC6</accession>
<dbReference type="RefSeq" id="WP_344466115.1">
    <property type="nucleotide sequence ID" value="NZ_BAAANT010000019.1"/>
</dbReference>
<evidence type="ECO:0000256" key="1">
    <source>
        <dbReference type="SAM" id="Phobius"/>
    </source>
</evidence>
<feature type="transmembrane region" description="Helical" evidence="1">
    <location>
        <begin position="115"/>
        <end position="138"/>
    </location>
</feature>
<feature type="transmembrane region" description="Helical" evidence="1">
    <location>
        <begin position="238"/>
        <end position="259"/>
    </location>
</feature>
<comment type="caution">
    <text evidence="2">The sequence shown here is derived from an EMBL/GenBank/DDBJ whole genome shotgun (WGS) entry which is preliminary data.</text>
</comment>
<reference evidence="3" key="1">
    <citation type="journal article" date="2019" name="Int. J. Syst. Evol. Microbiol.">
        <title>The Global Catalogue of Microorganisms (GCM) 10K type strain sequencing project: providing services to taxonomists for standard genome sequencing and annotation.</title>
        <authorList>
            <consortium name="The Broad Institute Genomics Platform"/>
            <consortium name="The Broad Institute Genome Sequencing Center for Infectious Disease"/>
            <person name="Wu L."/>
            <person name="Ma J."/>
        </authorList>
    </citation>
    <scope>NUCLEOTIDE SEQUENCE [LARGE SCALE GENOMIC DNA]</scope>
    <source>
        <strain evidence="3">JCM 14560</strain>
    </source>
</reference>
<gene>
    <name evidence="2" type="ORF">GCM10009760_35820</name>
</gene>
<feature type="transmembrane region" description="Helical" evidence="1">
    <location>
        <begin position="28"/>
        <end position="48"/>
    </location>
</feature>
<keyword evidence="1" id="KW-1133">Transmembrane helix</keyword>
<protein>
    <submittedName>
        <fullName evidence="2">ABC transporter permease subunit</fullName>
    </submittedName>
</protein>
<proteinExistence type="predicted"/>
<evidence type="ECO:0000313" key="2">
    <source>
        <dbReference type="EMBL" id="GAA2146246.1"/>
    </source>
</evidence>
<keyword evidence="1" id="KW-0812">Transmembrane</keyword>
<feature type="transmembrane region" description="Helical" evidence="1">
    <location>
        <begin position="75"/>
        <end position="94"/>
    </location>
</feature>
<keyword evidence="3" id="KW-1185">Reference proteome</keyword>
<name>A0ABP5LFC6_9ACTN</name>
<keyword evidence="1" id="KW-0472">Membrane</keyword>
<dbReference type="EMBL" id="BAAANT010000019">
    <property type="protein sequence ID" value="GAA2146246.1"/>
    <property type="molecule type" value="Genomic_DNA"/>
</dbReference>